<reference evidence="3 4" key="1">
    <citation type="submission" date="2020-12" db="EMBL/GenBank/DDBJ databases">
        <title>Concerted genomic and epigenomic changes stabilize Arabidopsis allopolyploids.</title>
        <authorList>
            <person name="Chen Z."/>
        </authorList>
    </citation>
    <scope>NUCLEOTIDE SEQUENCE [LARGE SCALE GENOMIC DNA]</scope>
    <source>
        <strain evidence="3">Allo738</strain>
        <tissue evidence="3">Leaf</tissue>
    </source>
</reference>
<dbReference type="EMBL" id="JAEFBK010000013">
    <property type="protein sequence ID" value="KAG7532598.1"/>
    <property type="molecule type" value="Genomic_DNA"/>
</dbReference>
<organism evidence="3 4">
    <name type="scientific">Arabidopsis thaliana x Arabidopsis arenosa</name>
    <dbReference type="NCBI Taxonomy" id="1240361"/>
    <lineage>
        <taxon>Eukaryota</taxon>
        <taxon>Viridiplantae</taxon>
        <taxon>Streptophyta</taxon>
        <taxon>Embryophyta</taxon>
        <taxon>Tracheophyta</taxon>
        <taxon>Spermatophyta</taxon>
        <taxon>Magnoliopsida</taxon>
        <taxon>eudicotyledons</taxon>
        <taxon>Gunneridae</taxon>
        <taxon>Pentapetalae</taxon>
        <taxon>rosids</taxon>
        <taxon>malvids</taxon>
        <taxon>Brassicales</taxon>
        <taxon>Brassicaceae</taxon>
        <taxon>Camelineae</taxon>
        <taxon>Arabidopsis</taxon>
    </lineage>
</organism>
<evidence type="ECO:0000313" key="4">
    <source>
        <dbReference type="Proteomes" id="UP000694240"/>
    </source>
</evidence>
<feature type="domain" description="DUF659" evidence="1">
    <location>
        <begin position="196"/>
        <end position="346"/>
    </location>
</feature>
<sequence length="736" mass="84488">MDAPQLKRNSDDVGWEYGVLYDPKTPDKVKCKLCGKEMSGGVFRMKEHIGHQRGNVAACPLSTKEDQAKCMNALKEAKHKKTRKRQHDEELRSEVNINKPHLDDELQEEHGTQTAPHFQGPMDKFANHINPEASLAARTRQQNIHDAISKEKTHVVRQYCARWMYESSIPFNAIDNESFRLFCEALGQFGPGWVPPTQYQLREPLLNEEQERTKKKLKSLEVEWEEQGCSVMTDAWTDMKRRSIMNLCVNSRGGTCFLSSKDTSKDSHTGEFIFKYIEKCIGDIGAKKVVQVVTDNATNNVAAARMLKEMRPNIFWTGCAAHTIDLMLEGVSKLPWFAKVISQAKALTVFVYAHHKTLSMMRAHTKKRDIVRPGATRFATCFLTLQSLHEKKSQLMSMFGSDEWHECKHSKCVKGKQASDTVMSFAFWSSVIMVLKVFSPMVKVLRLADGEKKPSMGFIYGEILEAKKSIKEASNHLEKNYKPIFQIMDEKMKGRLDSPLHLAAYFLNPFYFYKDPNIQYDMEIIEGFIACVETFYYGDFEKQNKVVNDEINLYKNKCGSFGKNLALKGCEQNDETFDPGNWWATYGCHVPTLQKLATRVLALTSSSSGCERNWSSFEAIHTKKRNRLDVNRLNSLVYVQFNARLFNKHKKIKEKAIDVIIDDGNEETVEDWIVEQHQEDQATNVGVVPNTQSPKVRDLYDDDFESEEEDEVMLDMEFEPDVFHETPEFCDTPMGY</sequence>
<dbReference type="Proteomes" id="UP000694240">
    <property type="component" value="Chromosome 13"/>
</dbReference>
<dbReference type="Pfam" id="PF04937">
    <property type="entry name" value="DUF659"/>
    <property type="match status" value="1"/>
</dbReference>
<dbReference type="AlphaFoldDB" id="A0A8T1XDT8"/>
<accession>A0A8T1XDT8</accession>
<evidence type="ECO:0000259" key="2">
    <source>
        <dbReference type="Pfam" id="PF05699"/>
    </source>
</evidence>
<evidence type="ECO:0000313" key="3">
    <source>
        <dbReference type="EMBL" id="KAG7532598.1"/>
    </source>
</evidence>
<dbReference type="InterPro" id="IPR008906">
    <property type="entry name" value="HATC_C_dom"/>
</dbReference>
<protein>
    <submittedName>
        <fullName evidence="3">HAT C-terminal dimerization domain</fullName>
    </submittedName>
</protein>
<dbReference type="GO" id="GO:0046983">
    <property type="term" value="F:protein dimerization activity"/>
    <property type="evidence" value="ECO:0007669"/>
    <property type="project" value="InterPro"/>
</dbReference>
<dbReference type="PANTHER" id="PTHR32166">
    <property type="entry name" value="OSJNBA0013A04.12 PROTEIN"/>
    <property type="match status" value="1"/>
</dbReference>
<keyword evidence="4" id="KW-1185">Reference proteome</keyword>
<dbReference type="Pfam" id="PF05699">
    <property type="entry name" value="Dimer_Tnp_hAT"/>
    <property type="match status" value="1"/>
</dbReference>
<proteinExistence type="predicted"/>
<dbReference type="PANTHER" id="PTHR32166:SF74">
    <property type="entry name" value="OS05G0256350 PROTEIN"/>
    <property type="match status" value="1"/>
</dbReference>
<comment type="caution">
    <text evidence="3">The sequence shown here is derived from an EMBL/GenBank/DDBJ whole genome shotgun (WGS) entry which is preliminary data.</text>
</comment>
<dbReference type="InterPro" id="IPR007021">
    <property type="entry name" value="DUF659"/>
</dbReference>
<name>A0A8T1XDT8_9BRAS</name>
<gene>
    <name evidence="3" type="ORF">ISN45_Aa08g002710</name>
</gene>
<feature type="domain" description="HAT C-terminal dimerisation" evidence="2">
    <location>
        <begin position="572"/>
        <end position="642"/>
    </location>
</feature>
<evidence type="ECO:0000259" key="1">
    <source>
        <dbReference type="Pfam" id="PF04937"/>
    </source>
</evidence>